<keyword evidence="2" id="KW-1185">Reference proteome</keyword>
<evidence type="ECO:0000313" key="2">
    <source>
        <dbReference type="Proteomes" id="UP000306319"/>
    </source>
</evidence>
<dbReference type="EMBL" id="SRYB01000005">
    <property type="protein sequence ID" value="TGY79716.1"/>
    <property type="molecule type" value="Genomic_DNA"/>
</dbReference>
<gene>
    <name evidence="1" type="ORF">E5331_04895</name>
</gene>
<accession>A0AC61RMA4</accession>
<dbReference type="Proteomes" id="UP000306319">
    <property type="component" value="Unassembled WGS sequence"/>
</dbReference>
<reference evidence="1" key="1">
    <citation type="submission" date="2019-04" db="EMBL/GenBank/DDBJ databases">
        <title>Microbes associate with the intestines of laboratory mice.</title>
        <authorList>
            <person name="Navarre W."/>
            <person name="Wong E."/>
            <person name="Huang K."/>
            <person name="Tropini C."/>
            <person name="Ng K."/>
            <person name="Yu B."/>
        </authorList>
    </citation>
    <scope>NUCLEOTIDE SEQUENCE</scope>
    <source>
        <strain evidence="1">NM04_E33</strain>
    </source>
</reference>
<comment type="caution">
    <text evidence="1">The sequence shown here is derived from an EMBL/GenBank/DDBJ whole genome shotgun (WGS) entry which is preliminary data.</text>
</comment>
<sequence>MTRRSDRCYSSSSVVPVILLLSMVIAGCSNRPDNILTEKEMVALMADMQLAEAYTNVSNQQMQVSDYRLKMGKSVLAAHGITQEQLDTTLAWYGRNLDDYSELYAKVDKEIIKRRKHLLNMSGEEDGLDDDNLLWRFGKNGQLSMLGNTDGWIVSVTDPDLQKGDRLQWTMHLDAPVQMNGVLGVEYSDGSSEAGSSVFIGRNRVELVCQTDTGKDVKRIYGTLRIKDPEMLPVYADSIRLVRLPYDSVEYRLHRSNKHYGIPSVRKPKKEEAITDTLTVAEPVVEQKAPEKGNTVMWNADRRKISNSDLDESKVSRPSVTPHKIDERVRIKPSKLHKDRK</sequence>
<proteinExistence type="predicted"/>
<protein>
    <submittedName>
        <fullName evidence="1">DUF4296 domain-containing protein</fullName>
    </submittedName>
</protein>
<evidence type="ECO:0000313" key="1">
    <source>
        <dbReference type="EMBL" id="TGY79716.1"/>
    </source>
</evidence>
<name>A0AC61RMA4_9BACT</name>
<organism evidence="1 2">
    <name type="scientific">Lepagella muris</name>
    <dbReference type="NCBI Taxonomy" id="3032870"/>
    <lineage>
        <taxon>Bacteria</taxon>
        <taxon>Pseudomonadati</taxon>
        <taxon>Bacteroidota</taxon>
        <taxon>Bacteroidia</taxon>
        <taxon>Bacteroidales</taxon>
        <taxon>Muribaculaceae</taxon>
        <taxon>Lepagella</taxon>
    </lineage>
</organism>